<dbReference type="CDD" id="cd03696">
    <property type="entry name" value="SelB_II"/>
    <property type="match status" value="1"/>
</dbReference>
<keyword evidence="3" id="KW-0963">Cytoplasm</keyword>
<dbReference type="GO" id="GO:0005525">
    <property type="term" value="F:GTP binding"/>
    <property type="evidence" value="ECO:0007669"/>
    <property type="project" value="UniProtKB-KW"/>
</dbReference>
<dbReference type="EMBL" id="MVBK01000018">
    <property type="protein sequence ID" value="OOG27703.1"/>
    <property type="molecule type" value="Genomic_DNA"/>
</dbReference>
<dbReference type="InterPro" id="IPR000795">
    <property type="entry name" value="T_Tr_GTP-bd_dom"/>
</dbReference>
<dbReference type="PRINTS" id="PR00315">
    <property type="entry name" value="ELONGATNFCT"/>
</dbReference>
<dbReference type="OrthoDB" id="9803139at2"/>
<dbReference type="Gene3D" id="1.10.10.2770">
    <property type="match status" value="1"/>
</dbReference>
<dbReference type="Pfam" id="PF00009">
    <property type="entry name" value="GTP_EFTU"/>
    <property type="match status" value="1"/>
</dbReference>
<dbReference type="SUPFAM" id="SSF50447">
    <property type="entry name" value="Translation proteins"/>
    <property type="match status" value="1"/>
</dbReference>
<dbReference type="PANTHER" id="PTHR43721:SF22">
    <property type="entry name" value="ELONGATION FACTOR TU, MITOCHONDRIAL"/>
    <property type="match status" value="1"/>
</dbReference>
<comment type="function">
    <text evidence="7">Translation factor necessary for the incorporation of selenocysteine into proteins. It probably replaces EF-Tu for the insertion of selenocysteine directed by the UGA codon. SelB binds GTP and GDP.</text>
</comment>
<dbReference type="InterPro" id="IPR009000">
    <property type="entry name" value="Transl_B-barrel_sf"/>
</dbReference>
<evidence type="ECO:0000313" key="11">
    <source>
        <dbReference type="Proteomes" id="UP000189462"/>
    </source>
</evidence>
<dbReference type="InterPro" id="IPR057335">
    <property type="entry name" value="Beta-barrel_SelB"/>
</dbReference>
<evidence type="ECO:0000256" key="3">
    <source>
        <dbReference type="ARBA" id="ARBA00022490"/>
    </source>
</evidence>
<dbReference type="InterPro" id="IPR050055">
    <property type="entry name" value="EF-Tu_GTPase"/>
</dbReference>
<dbReference type="GO" id="GO:0003746">
    <property type="term" value="F:translation elongation factor activity"/>
    <property type="evidence" value="ECO:0007669"/>
    <property type="project" value="UniProtKB-KW"/>
</dbReference>
<keyword evidence="5" id="KW-0648">Protein biosynthesis</keyword>
<evidence type="ECO:0000259" key="9">
    <source>
        <dbReference type="PROSITE" id="PS51722"/>
    </source>
</evidence>
<dbReference type="STRING" id="108003.B1C78_03390"/>
<dbReference type="InterPro" id="IPR004535">
    <property type="entry name" value="Transl_elong_SelB"/>
</dbReference>
<comment type="caution">
    <text evidence="10">The sequence shown here is derived from an EMBL/GenBank/DDBJ whole genome shotgun (WGS) entry which is preliminary data.</text>
</comment>
<dbReference type="Pfam" id="PF03144">
    <property type="entry name" value="GTP_EFTU_D2"/>
    <property type="match status" value="1"/>
</dbReference>
<dbReference type="Pfam" id="PF25461">
    <property type="entry name" value="Beta-barrel_SelB"/>
    <property type="match status" value="1"/>
</dbReference>
<evidence type="ECO:0000256" key="8">
    <source>
        <dbReference type="ARBA" id="ARBA00031615"/>
    </source>
</evidence>
<keyword evidence="6" id="KW-0342">GTP-binding</keyword>
<dbReference type="GO" id="GO:0001514">
    <property type="term" value="P:selenocysteine incorporation"/>
    <property type="evidence" value="ECO:0007669"/>
    <property type="project" value="InterPro"/>
</dbReference>
<dbReference type="SUPFAM" id="SSF46785">
    <property type="entry name" value="Winged helix' DNA-binding domain"/>
    <property type="match status" value="2"/>
</dbReference>
<evidence type="ECO:0000256" key="7">
    <source>
        <dbReference type="ARBA" id="ARBA00025526"/>
    </source>
</evidence>
<dbReference type="PANTHER" id="PTHR43721">
    <property type="entry name" value="ELONGATION FACTOR TU-RELATED"/>
    <property type="match status" value="1"/>
</dbReference>
<reference evidence="10 11" key="1">
    <citation type="submission" date="2017-02" db="EMBL/GenBank/DDBJ databases">
        <title>Genomic diversity within the haloalkaliphilic genus Thioalkalivibrio.</title>
        <authorList>
            <person name="Ahn A.-C."/>
            <person name="Meier-Kolthoff J."/>
            <person name="Overmars L."/>
            <person name="Richter M."/>
            <person name="Woyke T."/>
            <person name="Sorokin D.Y."/>
            <person name="Muyzer G."/>
        </authorList>
    </citation>
    <scope>NUCLEOTIDE SEQUENCE [LARGE SCALE GENOMIC DNA]</scope>
    <source>
        <strain evidence="10 11">ALJD</strain>
    </source>
</reference>
<dbReference type="InterPro" id="IPR036388">
    <property type="entry name" value="WH-like_DNA-bd_sf"/>
</dbReference>
<dbReference type="InterPro" id="IPR009001">
    <property type="entry name" value="Transl_elong_EF1A/Init_IF2_C"/>
</dbReference>
<dbReference type="Pfam" id="PF09107">
    <property type="entry name" value="WHD_3rd_SelB"/>
    <property type="match status" value="1"/>
</dbReference>
<evidence type="ECO:0000313" key="10">
    <source>
        <dbReference type="EMBL" id="OOG27703.1"/>
    </source>
</evidence>
<dbReference type="CDD" id="cd04171">
    <property type="entry name" value="SelB"/>
    <property type="match status" value="1"/>
</dbReference>
<accession>A0A1V3NRW0</accession>
<dbReference type="Gene3D" id="2.40.30.10">
    <property type="entry name" value="Translation factors"/>
    <property type="match status" value="1"/>
</dbReference>
<dbReference type="NCBIfam" id="TIGR00475">
    <property type="entry name" value="selB"/>
    <property type="match status" value="1"/>
</dbReference>
<dbReference type="GO" id="GO:0003723">
    <property type="term" value="F:RNA binding"/>
    <property type="evidence" value="ECO:0007669"/>
    <property type="project" value="InterPro"/>
</dbReference>
<dbReference type="InterPro" id="IPR015191">
    <property type="entry name" value="SelB_WHD4"/>
</dbReference>
<protein>
    <recommendedName>
        <fullName evidence="2">Selenocysteine-specific elongation factor</fullName>
    </recommendedName>
    <alternativeName>
        <fullName evidence="8">SelB translation factor</fullName>
    </alternativeName>
</protein>
<dbReference type="Gene3D" id="3.40.50.300">
    <property type="entry name" value="P-loop containing nucleotide triphosphate hydrolases"/>
    <property type="match status" value="1"/>
</dbReference>
<evidence type="ECO:0000256" key="6">
    <source>
        <dbReference type="ARBA" id="ARBA00023134"/>
    </source>
</evidence>
<dbReference type="PROSITE" id="PS51722">
    <property type="entry name" value="G_TR_2"/>
    <property type="match status" value="1"/>
</dbReference>
<organism evidence="10 11">
    <name type="scientific">Thioalkalivibrio denitrificans</name>
    <dbReference type="NCBI Taxonomy" id="108003"/>
    <lineage>
        <taxon>Bacteria</taxon>
        <taxon>Pseudomonadati</taxon>
        <taxon>Pseudomonadota</taxon>
        <taxon>Gammaproteobacteria</taxon>
        <taxon>Chromatiales</taxon>
        <taxon>Ectothiorhodospiraceae</taxon>
        <taxon>Thioalkalivibrio</taxon>
    </lineage>
</organism>
<proteinExistence type="predicted"/>
<dbReference type="SUPFAM" id="SSF50465">
    <property type="entry name" value="EF-Tu/eEF-1alpha/eIF2-gamma C-terminal domain"/>
    <property type="match status" value="1"/>
</dbReference>
<comment type="subcellular location">
    <subcellularLocation>
        <location evidence="1">Cytoplasm</location>
    </subcellularLocation>
</comment>
<dbReference type="SUPFAM" id="SSF52540">
    <property type="entry name" value="P-loop containing nucleoside triphosphate hydrolases"/>
    <property type="match status" value="1"/>
</dbReference>
<dbReference type="AlphaFoldDB" id="A0A1V3NRW0"/>
<dbReference type="Proteomes" id="UP000189462">
    <property type="component" value="Unassembled WGS sequence"/>
</dbReference>
<dbReference type="InterPro" id="IPR036390">
    <property type="entry name" value="WH_DNA-bd_sf"/>
</dbReference>
<evidence type="ECO:0000256" key="5">
    <source>
        <dbReference type="ARBA" id="ARBA00022917"/>
    </source>
</evidence>
<dbReference type="Gene3D" id="1.10.10.10">
    <property type="entry name" value="Winged helix-like DNA-binding domain superfamily/Winged helix DNA-binding domain"/>
    <property type="match status" value="1"/>
</dbReference>
<keyword evidence="4" id="KW-0547">Nucleotide-binding</keyword>
<dbReference type="RefSeq" id="WP_077277721.1">
    <property type="nucleotide sequence ID" value="NZ_MVBK01000018.1"/>
</dbReference>
<feature type="domain" description="Tr-type G" evidence="9">
    <location>
        <begin position="1"/>
        <end position="169"/>
    </location>
</feature>
<evidence type="ECO:0000256" key="1">
    <source>
        <dbReference type="ARBA" id="ARBA00004496"/>
    </source>
</evidence>
<name>A0A1V3NRW0_9GAMM</name>
<dbReference type="InterPro" id="IPR005225">
    <property type="entry name" value="Small_GTP-bd"/>
</dbReference>
<dbReference type="GO" id="GO:0003924">
    <property type="term" value="F:GTPase activity"/>
    <property type="evidence" value="ECO:0007669"/>
    <property type="project" value="InterPro"/>
</dbReference>
<keyword evidence="10" id="KW-0251">Elongation factor</keyword>
<evidence type="ECO:0000256" key="4">
    <source>
        <dbReference type="ARBA" id="ARBA00022741"/>
    </source>
</evidence>
<dbReference type="NCBIfam" id="TIGR00231">
    <property type="entry name" value="small_GTP"/>
    <property type="match status" value="1"/>
</dbReference>
<dbReference type="InterPro" id="IPR027417">
    <property type="entry name" value="P-loop_NTPase"/>
</dbReference>
<evidence type="ECO:0000256" key="2">
    <source>
        <dbReference type="ARBA" id="ARBA00015953"/>
    </source>
</evidence>
<dbReference type="GO" id="GO:0005737">
    <property type="term" value="C:cytoplasm"/>
    <property type="evidence" value="ECO:0007669"/>
    <property type="project" value="UniProtKB-SubCell"/>
</dbReference>
<keyword evidence="11" id="KW-1185">Reference proteome</keyword>
<sequence>MIIGTAGHIDHGKSALVERLTGIDPDRWEEEKRRGMTIDLGFAHGDLPGFGPVALVDVPGHERFVRNMVAGATGIDVVLLVVAADDGIMPQTIEHLDIVHLLDIRRGVVALNKADLVDEERLRRIAADLRALLADTALAAAPVVPVSARTGSGLDALREHLARACAQAGGRECDAWFRMPVDRAFSLPGIGTVATGTVVGGEVCEGHELRLLPGGKIVRVRGIQQHNRATRCAGAGERCAVNLARIEPAELERGCVLSDPGLRRATRTVDALVTLSRHAREAPAASRRLHLHTGTARVAARSLWLRTPPRPGQTAVAQLRLEQPVALLYRDRFILRDGGGTTVAGGVVLDPFASRRKVRDALRLARLDRLARFDAEEALGCWLEARGPAGWRLDELAEQLARPTDGVARQLENRADLLRHGEGVRAWIAPRGAVESLARELAAIVGRWLAENPRRSALSEATLYHLCPERIDRRVFRRIVDRLVERGELVRAGDGLRTPGHRQQFSPAEQRRAAEIGRLLDARRGTPPRLGDLAQALSMPKPILEDFLGELEYAGEVVRLDQDIYATRRDVDTWRRLVPELAKEGDGFTLARFRDAAGVGREFALKVLEHFDRCGVTRRHGSLRSAARSEASA</sequence>
<gene>
    <name evidence="10" type="ORF">B1C78_03390</name>
</gene>
<dbReference type="InterPro" id="IPR004161">
    <property type="entry name" value="EFTu-like_2"/>
</dbReference>